<dbReference type="Proteomes" id="UP000092993">
    <property type="component" value="Unassembled WGS sequence"/>
</dbReference>
<evidence type="ECO:0000256" key="3">
    <source>
        <dbReference type="ARBA" id="ARBA00044493"/>
    </source>
</evidence>
<dbReference type="Gene3D" id="1.25.40.10">
    <property type="entry name" value="Tetratricopeptide repeat domain"/>
    <property type="match status" value="2"/>
</dbReference>
<dbReference type="PANTHER" id="PTHR47447:SF23">
    <property type="entry name" value="PENTACOTRIPEPTIDE-REPEAT REGION OF PRORP DOMAIN-CONTAINING PROTEIN"/>
    <property type="match status" value="1"/>
</dbReference>
<dbReference type="OMA" id="KMERNRM"/>
<dbReference type="OrthoDB" id="185373at2759"/>
<keyword evidence="6" id="KW-1185">Reference proteome</keyword>
<evidence type="ECO:0000256" key="4">
    <source>
        <dbReference type="ARBA" id="ARBA00044511"/>
    </source>
</evidence>
<dbReference type="PANTHER" id="PTHR47447">
    <property type="entry name" value="OS03G0856100 PROTEIN"/>
    <property type="match status" value="1"/>
</dbReference>
<comment type="similarity">
    <text evidence="1">Belongs to the CCM1 family.</text>
</comment>
<sequence length="320" mass="36749">MPCSTLVDRWTLCKRFRAFEQEFRNSKLRPDDSTVIVVYNTVLHDLLLTHQEAEAQSILLKIEADGPKPDIITYNTFLAYYAKKGDLRALANTLKALGPAGVVGDVFTFSTILSALIKVRSDAAQIMINFMKMQGVKPNTATLSTIIDYQMKQQTEQNFKMALELLTRMEQNEFEDAQPNEVTYTSILMGIHRGNWLDPKVAEEYGQLLWEKMRSRNIQPKRTTYNILIKACLENPESEGVQAALRYYNDMVKRRVFIANDTWYIIIRGLMDRKEWALAHEIVVDLRRSGLEPSSALSDLAHRVRKRVNEMMKAGPASYF</sequence>
<evidence type="ECO:0000313" key="6">
    <source>
        <dbReference type="Proteomes" id="UP000092993"/>
    </source>
</evidence>
<organism evidence="5 6">
    <name type="scientific">Grifola frondosa</name>
    <name type="common">Maitake</name>
    <name type="synonym">Polyporus frondosus</name>
    <dbReference type="NCBI Taxonomy" id="5627"/>
    <lineage>
        <taxon>Eukaryota</taxon>
        <taxon>Fungi</taxon>
        <taxon>Dikarya</taxon>
        <taxon>Basidiomycota</taxon>
        <taxon>Agaricomycotina</taxon>
        <taxon>Agaricomycetes</taxon>
        <taxon>Polyporales</taxon>
        <taxon>Grifolaceae</taxon>
        <taxon>Grifola</taxon>
    </lineage>
</organism>
<dbReference type="Pfam" id="PF13812">
    <property type="entry name" value="PPR_3"/>
    <property type="match status" value="2"/>
</dbReference>
<proteinExistence type="inferred from homology"/>
<evidence type="ECO:0008006" key="7">
    <source>
        <dbReference type="Google" id="ProtNLM"/>
    </source>
</evidence>
<dbReference type="EMBL" id="LUGG01000001">
    <property type="protein sequence ID" value="OBZ78796.1"/>
    <property type="molecule type" value="Genomic_DNA"/>
</dbReference>
<evidence type="ECO:0000313" key="5">
    <source>
        <dbReference type="EMBL" id="OBZ78796.1"/>
    </source>
</evidence>
<comment type="subunit">
    <text evidence="4">Binds to mitochondrial small subunit 15S rRNA.</text>
</comment>
<dbReference type="InterPro" id="IPR011990">
    <property type="entry name" value="TPR-like_helical_dom_sf"/>
</dbReference>
<dbReference type="InterPro" id="IPR002885">
    <property type="entry name" value="PPR_rpt"/>
</dbReference>
<keyword evidence="2" id="KW-0677">Repeat</keyword>
<comment type="caution">
    <text evidence="5">The sequence shown here is derived from an EMBL/GenBank/DDBJ whole genome shotgun (WGS) entry which is preliminary data.</text>
</comment>
<protein>
    <recommendedName>
        <fullName evidence="7">Pentacotripeptide-repeat region of PRORP domain-containing protein</fullName>
    </recommendedName>
</protein>
<gene>
    <name evidence="5" type="ORF">A0H81_00854</name>
</gene>
<name>A0A1C7MQV7_GRIFR</name>
<comment type="function">
    <text evidence="3">Regulates mitochondrial small subunit maturation by controlling 15S rRNA 5'-end processing. Localizes to the 5' precursor of the 15S rRNA in a position that is subsequently occupied by mS47 in the mature yeast mtSSU. Uses structure and sequence-specific RNA recognition, binding to a single-stranded region of the precursor and specifically recognizing bases -6 to -1. The exchange of Ccm1 for mS47 is coupled to the irreversible removal of precursor rRNA that is accompanied by conformational changes of the mitoribosomal proteins uS5m and mS26. These conformational changes signal completion of 5'-end rRNA processing through protection of the mature 5'-end of the 15S rRNA and stabilization of mS47. The removal of the 5' precursor together with the dissociation of Ccm1 may be catalyzed by the 5'-3' exoribonuclease Pet127. Involved in the specific removal of group I introns in mitochondrial encoded transcripts.</text>
</comment>
<evidence type="ECO:0000256" key="2">
    <source>
        <dbReference type="ARBA" id="ARBA00022737"/>
    </source>
</evidence>
<dbReference type="AlphaFoldDB" id="A0A1C7MQV7"/>
<dbReference type="STRING" id="5627.A0A1C7MQV7"/>
<evidence type="ECO:0000256" key="1">
    <source>
        <dbReference type="ARBA" id="ARBA00006192"/>
    </source>
</evidence>
<reference evidence="5 6" key="1">
    <citation type="submission" date="2016-03" db="EMBL/GenBank/DDBJ databases">
        <title>Whole genome sequencing of Grifola frondosa 9006-11.</title>
        <authorList>
            <person name="Min B."/>
            <person name="Park H."/>
            <person name="Kim J.-G."/>
            <person name="Cho H."/>
            <person name="Oh Y.-L."/>
            <person name="Kong W.-S."/>
            <person name="Choi I.-G."/>
        </authorList>
    </citation>
    <scope>NUCLEOTIDE SEQUENCE [LARGE SCALE GENOMIC DNA]</scope>
    <source>
        <strain evidence="5 6">9006-11</strain>
    </source>
</reference>
<accession>A0A1C7MQV7</accession>